<organism evidence="2 3">
    <name type="scientific">Paracoccus sulfuroxidans</name>
    <dbReference type="NCBI Taxonomy" id="384678"/>
    <lineage>
        <taxon>Bacteria</taxon>
        <taxon>Pseudomonadati</taxon>
        <taxon>Pseudomonadota</taxon>
        <taxon>Alphaproteobacteria</taxon>
        <taxon>Rhodobacterales</taxon>
        <taxon>Paracoccaceae</taxon>
        <taxon>Paracoccus</taxon>
    </lineage>
</organism>
<comment type="caution">
    <text evidence="2">The sequence shown here is derived from an EMBL/GenBank/DDBJ whole genome shotgun (WGS) entry which is preliminary data.</text>
</comment>
<feature type="coiled-coil region" evidence="1">
    <location>
        <begin position="524"/>
        <end position="551"/>
    </location>
</feature>
<evidence type="ECO:0000313" key="2">
    <source>
        <dbReference type="EMBL" id="TWI34302.1"/>
    </source>
</evidence>
<keyword evidence="1" id="KW-0175">Coiled coil</keyword>
<name>A0A562NQ41_9RHOB</name>
<reference evidence="2 3" key="1">
    <citation type="journal article" date="2015" name="Stand. Genomic Sci.">
        <title>Genomic Encyclopedia of Bacterial and Archaeal Type Strains, Phase III: the genomes of soil and plant-associated and newly described type strains.</title>
        <authorList>
            <person name="Whitman W.B."/>
            <person name="Woyke T."/>
            <person name="Klenk H.P."/>
            <person name="Zhou Y."/>
            <person name="Lilburn T.G."/>
            <person name="Beck B.J."/>
            <person name="De Vos P."/>
            <person name="Vandamme P."/>
            <person name="Eisen J.A."/>
            <person name="Garrity G."/>
            <person name="Hugenholtz P."/>
            <person name="Kyrpides N.C."/>
        </authorList>
    </citation>
    <scope>NUCLEOTIDE SEQUENCE [LARGE SCALE GENOMIC DNA]</scope>
    <source>
        <strain evidence="2 3">CGMCC 1.5364</strain>
    </source>
</reference>
<dbReference type="EMBL" id="VLKU01000005">
    <property type="protein sequence ID" value="TWI34302.1"/>
    <property type="molecule type" value="Genomic_DNA"/>
</dbReference>
<dbReference type="AlphaFoldDB" id="A0A562NQ41"/>
<keyword evidence="3" id="KW-1185">Reference proteome</keyword>
<proteinExistence type="predicted"/>
<dbReference type="OrthoDB" id="7311517at2"/>
<accession>A0A562NQ41</accession>
<dbReference type="Proteomes" id="UP000316225">
    <property type="component" value="Unassembled WGS sequence"/>
</dbReference>
<dbReference type="RefSeq" id="WP_145397643.1">
    <property type="nucleotide sequence ID" value="NZ_VLKU01000005.1"/>
</dbReference>
<gene>
    <name evidence="2" type="ORF">IQ24_01817</name>
</gene>
<evidence type="ECO:0000313" key="3">
    <source>
        <dbReference type="Proteomes" id="UP000316225"/>
    </source>
</evidence>
<protein>
    <submittedName>
        <fullName evidence="2">Phage-related protein</fullName>
    </submittedName>
</protein>
<sequence>MATAAQLGKLKVDLVLDRAAFQRGIDQARSGIQKFTDTVNKRLSSIGNVPGLHGLQEVLSSVGKGVGAAVATGAAVAGAGLAGLSVSAINTAAEIKNLSILANATPAEFQAWASGAKTVGIEQEKLADILKDMNDRVGDFIATGGGPMADFFERIAPKVGVTAEQFRKLSGPQSLQLYVDSLERANVNQQDFTFFMEAIAGDSTALLPLLKNGGKAMQEYAARTAALGGIMSNESVKALAGMKTSLTEVGIVMRGLRNEMGAAFAPVIQSVAQTFVSLMTKGSALRVVIDALGAVVRIVAQVFADVVTIVSGVASALWELTRSAATAIDKATGLSDAFRWIIENSPIGWIYSLITGFAKLIKAQGGLGGAIKALGQLATAVWSAMGESARAIPPALASAWHTIRADFYQLVADLKLKWFEFLVAIGNSLKDAGFDDAAMTFGNMAEAAGSSFDRSMADVADAQGQAAAAAGRAAGIVADAWAPVAAMWSDLTTVTEDATAALSGDGGTSGGGLAGAADQAGKSAGGAKEKMSELQKVLKSLRDEAAELKETFNMSALQAKIWKDLRAAGVAGSSQSGKEISALNTQIDAMKRMRDATERGRDALGSFFGSILEGADAARKAFANLLLQIAQVQFMKGALGLLGQSSWGSALFRGVGSLLGENANGTPNWQGGMTRINERGGEILNLPRGTQIIPHDISKRMADKAASDGKSSVRISVDPSPLFEVKVQEVADNSANKMGESLMQGFPGMIQQFNHNPRRR</sequence>
<evidence type="ECO:0000256" key="1">
    <source>
        <dbReference type="SAM" id="Coils"/>
    </source>
</evidence>